<dbReference type="EMBL" id="JAZGQO010000003">
    <property type="protein sequence ID" value="KAK6188991.1"/>
    <property type="molecule type" value="Genomic_DNA"/>
</dbReference>
<feature type="compositionally biased region" description="Polar residues" evidence="1">
    <location>
        <begin position="450"/>
        <end position="461"/>
    </location>
</feature>
<proteinExistence type="predicted"/>
<reference evidence="2 3" key="1">
    <citation type="submission" date="2024-01" db="EMBL/GenBank/DDBJ databases">
        <title>The genome of the rayed Mediterranean limpet Patella caerulea (Linnaeus, 1758).</title>
        <authorList>
            <person name="Anh-Thu Weber A."/>
            <person name="Halstead-Nussloch G."/>
        </authorList>
    </citation>
    <scope>NUCLEOTIDE SEQUENCE [LARGE SCALE GENOMIC DNA]</scope>
    <source>
        <strain evidence="2">AATW-2023a</strain>
        <tissue evidence="2">Whole specimen</tissue>
    </source>
</reference>
<evidence type="ECO:0000256" key="1">
    <source>
        <dbReference type="SAM" id="MobiDB-lite"/>
    </source>
</evidence>
<dbReference type="Pfam" id="PF17824">
    <property type="entry name" value="DUF5586"/>
    <property type="match status" value="1"/>
</dbReference>
<name>A0AAN8KA63_PATCE</name>
<feature type="region of interest" description="Disordered" evidence="1">
    <location>
        <begin position="354"/>
        <end position="486"/>
    </location>
</feature>
<feature type="compositionally biased region" description="Basic and acidic residues" evidence="1">
    <location>
        <begin position="146"/>
        <end position="163"/>
    </location>
</feature>
<dbReference type="Proteomes" id="UP001347796">
    <property type="component" value="Unassembled WGS sequence"/>
</dbReference>
<feature type="region of interest" description="Disordered" evidence="1">
    <location>
        <begin position="216"/>
        <end position="235"/>
    </location>
</feature>
<dbReference type="SUPFAM" id="SSF47391">
    <property type="entry name" value="Dimerization-anchoring domain of cAMP-dependent PK regulatory subunit"/>
    <property type="match status" value="1"/>
</dbReference>
<evidence type="ECO:0000313" key="3">
    <source>
        <dbReference type="Proteomes" id="UP001347796"/>
    </source>
</evidence>
<dbReference type="PANTHER" id="PTHR32000:SF3">
    <property type="entry name" value="RIKEN CDNA A830018L16 GENE"/>
    <property type="match status" value="1"/>
</dbReference>
<feature type="region of interest" description="Disordered" evidence="1">
    <location>
        <begin position="142"/>
        <end position="172"/>
    </location>
</feature>
<sequence>MASQHKIQAYMDKHRLEALFEDLMNKVLRDMPEDPNIYLLRSLYKKSGLEIPQVVRFGGMKRSSIDFARSRTPERSRKFQTSASADDGLNRAYDKPWQTSPSPNRRTKPKTDDFKAGRRSPTKHVEWNTDNKIKTTSFDDIWDDQSQPRKEIPIATKKRDQSPSKRTAWASDEFGNEKTNIYSSNNYTGPRRQTRQLITEEDLLADELRPVASINQEKTESRVSSSRVKGPRMDAEKHRQELAKMVHGTDKSNDSGYEDKSISDDDDAIELLEDSEELLKEGARHVSQDGYKLSRVSRQRTVEPKVKLNINYYPQSSHSYLSLGKSPGFNIDDSDTEVRHQTGIKTVLDSDEEFESVSQVTGPREPVWNFRDTTDSDVETYGHPARGRHSDRHSSTSTHKDKKTSMAATLPLGSSSQTVSDVLHRGGETWSPGMNEERTGGWNVPDDSDASLTEFTQSTRSRPSRDPRGKVNKYVRSYKNDIKVLS</sequence>
<dbReference type="AlphaFoldDB" id="A0AAN8KA63"/>
<organism evidence="2 3">
    <name type="scientific">Patella caerulea</name>
    <name type="common">Rayed Mediterranean limpet</name>
    <dbReference type="NCBI Taxonomy" id="87958"/>
    <lineage>
        <taxon>Eukaryota</taxon>
        <taxon>Metazoa</taxon>
        <taxon>Spiralia</taxon>
        <taxon>Lophotrochozoa</taxon>
        <taxon>Mollusca</taxon>
        <taxon>Gastropoda</taxon>
        <taxon>Patellogastropoda</taxon>
        <taxon>Patelloidea</taxon>
        <taxon>Patellidae</taxon>
        <taxon>Patella</taxon>
    </lineage>
</organism>
<protein>
    <submittedName>
        <fullName evidence="2">Uncharacterized protein</fullName>
    </submittedName>
</protein>
<feature type="region of interest" description="Disordered" evidence="1">
    <location>
        <begin position="66"/>
        <end position="129"/>
    </location>
</feature>
<accession>A0AAN8KA63</accession>
<dbReference type="CDD" id="cd22980">
    <property type="entry name" value="DD_VEST1"/>
    <property type="match status" value="1"/>
</dbReference>
<dbReference type="InterPro" id="IPR040687">
    <property type="entry name" value="DUF5586"/>
</dbReference>
<evidence type="ECO:0000313" key="2">
    <source>
        <dbReference type="EMBL" id="KAK6188991.1"/>
    </source>
</evidence>
<comment type="caution">
    <text evidence="2">The sequence shown here is derived from an EMBL/GenBank/DDBJ whole genome shotgun (WGS) entry which is preliminary data.</text>
</comment>
<gene>
    <name evidence="2" type="ORF">SNE40_005053</name>
</gene>
<keyword evidence="3" id="KW-1185">Reference proteome</keyword>
<dbReference type="PANTHER" id="PTHR32000">
    <property type="entry name" value="SIMILAR TO HYPOTHETICAL PROTEIN"/>
    <property type="match status" value="1"/>
</dbReference>
<feature type="compositionally biased region" description="Basic and acidic residues" evidence="1">
    <location>
        <begin position="68"/>
        <end position="77"/>
    </location>
</feature>